<protein>
    <submittedName>
        <fullName evidence="4">Hsp20 family protein</fullName>
    </submittedName>
</protein>
<accession>A0A3R9P0K3</accession>
<dbReference type="InterPro" id="IPR002068">
    <property type="entry name" value="A-crystallin/Hsp20_dom"/>
</dbReference>
<dbReference type="EMBL" id="RWIU01000001">
    <property type="protein sequence ID" value="RSK46002.1"/>
    <property type="molecule type" value="Genomic_DNA"/>
</dbReference>
<organism evidence="4 5">
    <name type="scientific">Hymenobacter perfusus</name>
    <dbReference type="NCBI Taxonomy" id="1236770"/>
    <lineage>
        <taxon>Bacteria</taxon>
        <taxon>Pseudomonadati</taxon>
        <taxon>Bacteroidota</taxon>
        <taxon>Cytophagia</taxon>
        <taxon>Cytophagales</taxon>
        <taxon>Hymenobacteraceae</taxon>
        <taxon>Hymenobacter</taxon>
    </lineage>
</organism>
<gene>
    <name evidence="4" type="ORF">EI293_02165</name>
</gene>
<evidence type="ECO:0000256" key="2">
    <source>
        <dbReference type="RuleBase" id="RU003616"/>
    </source>
</evidence>
<evidence type="ECO:0000256" key="1">
    <source>
        <dbReference type="PROSITE-ProRule" id="PRU00285"/>
    </source>
</evidence>
<comment type="similarity">
    <text evidence="1 2">Belongs to the small heat shock protein (HSP20) family.</text>
</comment>
<dbReference type="AlphaFoldDB" id="A0A3R9P0K3"/>
<keyword evidence="5" id="KW-1185">Reference proteome</keyword>
<dbReference type="PANTHER" id="PTHR11527">
    <property type="entry name" value="HEAT-SHOCK PROTEIN 20 FAMILY MEMBER"/>
    <property type="match status" value="1"/>
</dbReference>
<dbReference type="PROSITE" id="PS01031">
    <property type="entry name" value="SHSP"/>
    <property type="match status" value="1"/>
</dbReference>
<sequence>MSIWHHKLIGTEFIEEGCHHMVGDDYSTLTSLTTMATLLYNNRPARAFNSVLNEMLRDTLPTLNEPVKTFVPQADVLEGPAGFELHLLLPGVAKEDVKIDFQDSQLTISGERKAPEAADEQAPKFRRVESGYGSFSRSFRLPDTVDVTAIEAELTNGILRLQLPFDSKKVTKHQIEVR</sequence>
<dbReference type="Proteomes" id="UP000270291">
    <property type="component" value="Unassembled WGS sequence"/>
</dbReference>
<feature type="domain" description="SHSP" evidence="3">
    <location>
        <begin position="65"/>
        <end position="178"/>
    </location>
</feature>
<proteinExistence type="inferred from homology"/>
<dbReference type="OrthoDB" id="9814487at2"/>
<evidence type="ECO:0000259" key="3">
    <source>
        <dbReference type="PROSITE" id="PS01031"/>
    </source>
</evidence>
<reference evidence="4 5" key="1">
    <citation type="submission" date="2018-12" db="EMBL/GenBank/DDBJ databases">
        <authorList>
            <person name="Feng G."/>
            <person name="Zhu H."/>
        </authorList>
    </citation>
    <scope>NUCLEOTIDE SEQUENCE [LARGE SCALE GENOMIC DNA]</scope>
    <source>
        <strain evidence="4 5">LMG 26000</strain>
    </source>
</reference>
<name>A0A3R9P0K3_9BACT</name>
<dbReference type="Gene3D" id="2.60.40.790">
    <property type="match status" value="1"/>
</dbReference>
<evidence type="ECO:0000313" key="4">
    <source>
        <dbReference type="EMBL" id="RSK46002.1"/>
    </source>
</evidence>
<dbReference type="InterPro" id="IPR008978">
    <property type="entry name" value="HSP20-like_chaperone"/>
</dbReference>
<dbReference type="Pfam" id="PF00011">
    <property type="entry name" value="HSP20"/>
    <property type="match status" value="1"/>
</dbReference>
<dbReference type="CDD" id="cd06464">
    <property type="entry name" value="ACD_sHsps-like"/>
    <property type="match status" value="1"/>
</dbReference>
<evidence type="ECO:0000313" key="5">
    <source>
        <dbReference type="Proteomes" id="UP000270291"/>
    </source>
</evidence>
<comment type="caution">
    <text evidence="4">The sequence shown here is derived from an EMBL/GenBank/DDBJ whole genome shotgun (WGS) entry which is preliminary data.</text>
</comment>
<dbReference type="SUPFAM" id="SSF49764">
    <property type="entry name" value="HSP20-like chaperones"/>
    <property type="match status" value="1"/>
</dbReference>
<dbReference type="InterPro" id="IPR031107">
    <property type="entry name" value="Small_HSP"/>
</dbReference>